<dbReference type="SUPFAM" id="SSF51445">
    <property type="entry name" value="(Trans)glycosidases"/>
    <property type="match status" value="1"/>
</dbReference>
<evidence type="ECO:0000256" key="1">
    <source>
        <dbReference type="SAM" id="SignalP"/>
    </source>
</evidence>
<keyword evidence="3" id="KW-1185">Reference proteome</keyword>
<evidence type="ECO:0000313" key="3">
    <source>
        <dbReference type="Proteomes" id="UP001166286"/>
    </source>
</evidence>
<dbReference type="InterPro" id="IPR017853">
    <property type="entry name" value="GH"/>
</dbReference>
<proteinExistence type="predicted"/>
<dbReference type="AlphaFoldDB" id="A0AA39V273"/>
<comment type="caution">
    <text evidence="2">The sequence shown here is derived from an EMBL/GenBank/DDBJ whole genome shotgun (WGS) entry which is preliminary data.</text>
</comment>
<accession>A0AA39V273</accession>
<sequence>MILLSIFLVLCRTAVSVDTWCGKAYRSNDPSFDPGGRLEKTSSLPYPVLNLQIQPRMHPYLEEDDTGAFIIDARQSDIDPTTSDNILIEQQQDTNFNLYFYNWDSNSIFFNIYRTDTNDHIAGPDVVSINSTGTTVDFSLATFTPSFEPYSIHLVASGATGHTYTASTQLLRLPERNDGGSVTKIDSLFGALLVKDVDSSWKPLFPYSFYLNGNWLAESEDNMAILKALGYNVLHIVPAGGIGYNFTQLDEWLNEAQRLDLWIMYDMRWTYQNSSLVEWQVNLLKSRPNLLLWYTADEPDGQVDPLSAPQDAYKLIKSLDPYHPVSLCLNCENYYFQEYAAGADIILSDVYPIGTNTTWSTRYDTVCNTTYGCCGCDNCVGHNNLSNVPARLDTFRQYQTQLGLPQKPLWGVPQAFGNSEFWKQTPTPQEEVVMTMLSINHGAKGIIMWTFPTTPELVSVTSALADLLTNKCADLLLGADLSSGLAVDGAPAADVSFWEDGQRMLLSIVNPSYEDAVGLVELQLPINVTAYSFTSLWGENQWEAVDDGTGANGFLQKTGLPGLSVDVLLLALSR</sequence>
<dbReference type="Proteomes" id="UP001166286">
    <property type="component" value="Unassembled WGS sequence"/>
</dbReference>
<name>A0AA39V273_9LECA</name>
<reference evidence="2" key="1">
    <citation type="submission" date="2023-03" db="EMBL/GenBank/DDBJ databases">
        <title>Complete genome of Cladonia borealis.</title>
        <authorList>
            <person name="Park H."/>
        </authorList>
    </citation>
    <scope>NUCLEOTIDE SEQUENCE</scope>
    <source>
        <strain evidence="2">ANT050790</strain>
    </source>
</reference>
<evidence type="ECO:0000313" key="2">
    <source>
        <dbReference type="EMBL" id="KAK0512952.1"/>
    </source>
</evidence>
<dbReference type="EMBL" id="JAFEKC020000009">
    <property type="protein sequence ID" value="KAK0512952.1"/>
    <property type="molecule type" value="Genomic_DNA"/>
</dbReference>
<keyword evidence="1" id="KW-0732">Signal</keyword>
<organism evidence="2 3">
    <name type="scientific">Cladonia borealis</name>
    <dbReference type="NCBI Taxonomy" id="184061"/>
    <lineage>
        <taxon>Eukaryota</taxon>
        <taxon>Fungi</taxon>
        <taxon>Dikarya</taxon>
        <taxon>Ascomycota</taxon>
        <taxon>Pezizomycotina</taxon>
        <taxon>Lecanoromycetes</taxon>
        <taxon>OSLEUM clade</taxon>
        <taxon>Lecanoromycetidae</taxon>
        <taxon>Lecanorales</taxon>
        <taxon>Lecanorineae</taxon>
        <taxon>Cladoniaceae</taxon>
        <taxon>Cladonia</taxon>
    </lineage>
</organism>
<dbReference type="Gene3D" id="3.20.20.80">
    <property type="entry name" value="Glycosidases"/>
    <property type="match status" value="1"/>
</dbReference>
<protein>
    <submittedName>
        <fullName evidence="2">Uncharacterized protein</fullName>
    </submittedName>
</protein>
<feature type="chain" id="PRO_5041236309" evidence="1">
    <location>
        <begin position="17"/>
        <end position="574"/>
    </location>
</feature>
<feature type="signal peptide" evidence="1">
    <location>
        <begin position="1"/>
        <end position="16"/>
    </location>
</feature>
<gene>
    <name evidence="2" type="ORF">JMJ35_004969</name>
</gene>